<dbReference type="AlphaFoldDB" id="A0A9P8PGU2"/>
<proteinExistence type="predicted"/>
<gene>
    <name evidence="1" type="ORF">OGAPHI_000718</name>
</gene>
<name>A0A9P8PGU2_9ASCO</name>
<organism evidence="1 2">
    <name type="scientific">Ogataea philodendri</name>
    <dbReference type="NCBI Taxonomy" id="1378263"/>
    <lineage>
        <taxon>Eukaryota</taxon>
        <taxon>Fungi</taxon>
        <taxon>Dikarya</taxon>
        <taxon>Ascomycota</taxon>
        <taxon>Saccharomycotina</taxon>
        <taxon>Pichiomycetes</taxon>
        <taxon>Pichiales</taxon>
        <taxon>Pichiaceae</taxon>
        <taxon>Ogataea</taxon>
    </lineage>
</organism>
<sequence length="547" mass="57736">MSLANTVTNLDTVSDLAVFLVGLVVLVGHDPLVRTKHSAGLQHLVDLAVHSFENRSMHSGLDRVHSVETVWFKVHLHEVALHKRELVVQLELLGVVVGSLDLVVVVVQTNNLTVGEPSDLSGRASNTASDIQHLHVFAESHLQSKVMFVSGHGLSKGLTFVVSGKVERRAPTILVKVGHQVVVVLGERRVVLQSGLFCVLVGLTVPVLEPITTVATTSANTIAPTLLLMVPASALDPLPEELELELDVELDTEMLPSETTVEAAALVDATLVIDASDVDASTSRAEADTPHVDEYADTDEADGMPLVMASRSSDEALRLTGATASCSSTHAHRSLGSASVAGGDGAQCDFELDRVFVAGRRSSVDDRHQAQSSGIFAVVNGSEQNGTGAGVRGVQIHRVGSLVGEALVNELERQVLVDVGRFRGVGRVGGFQFSETDSENTHFRVCVVGDGKREVLHGDSAEGDIVVAPHAVGERLVCVRDGKVCSVLVERVGRVRVEGSVLGTVEGGFSSDTRGGLVATKELSSGLGGVCPLNGLSWRNIEVSQVL</sequence>
<comment type="caution">
    <text evidence="1">The sequence shown here is derived from an EMBL/GenBank/DDBJ whole genome shotgun (WGS) entry which is preliminary data.</text>
</comment>
<dbReference type="GeneID" id="70232686"/>
<dbReference type="EMBL" id="JAEUBE010000084">
    <property type="protein sequence ID" value="KAH3671007.1"/>
    <property type="molecule type" value="Genomic_DNA"/>
</dbReference>
<evidence type="ECO:0000313" key="2">
    <source>
        <dbReference type="Proteomes" id="UP000769157"/>
    </source>
</evidence>
<reference evidence="1" key="2">
    <citation type="submission" date="2021-01" db="EMBL/GenBank/DDBJ databases">
        <authorList>
            <person name="Schikora-Tamarit M.A."/>
        </authorList>
    </citation>
    <scope>NUCLEOTIDE SEQUENCE</scope>
    <source>
        <strain evidence="1">CBS6075</strain>
    </source>
</reference>
<accession>A0A9P8PGU2</accession>
<dbReference type="Proteomes" id="UP000769157">
    <property type="component" value="Unassembled WGS sequence"/>
</dbReference>
<protein>
    <submittedName>
        <fullName evidence="1">Uncharacterized protein</fullName>
    </submittedName>
</protein>
<keyword evidence="2" id="KW-1185">Reference proteome</keyword>
<dbReference type="RefSeq" id="XP_046064375.1">
    <property type="nucleotide sequence ID" value="XM_046208560.1"/>
</dbReference>
<reference evidence="1" key="1">
    <citation type="journal article" date="2021" name="Open Biol.">
        <title>Shared evolutionary footprints suggest mitochondrial oxidative damage underlies multiple complex I losses in fungi.</title>
        <authorList>
            <person name="Schikora-Tamarit M.A."/>
            <person name="Marcet-Houben M."/>
            <person name="Nosek J."/>
            <person name="Gabaldon T."/>
        </authorList>
    </citation>
    <scope>NUCLEOTIDE SEQUENCE</scope>
    <source>
        <strain evidence="1">CBS6075</strain>
    </source>
</reference>
<evidence type="ECO:0000313" key="1">
    <source>
        <dbReference type="EMBL" id="KAH3671007.1"/>
    </source>
</evidence>